<feature type="compositionally biased region" description="Low complexity" evidence="1">
    <location>
        <begin position="155"/>
        <end position="166"/>
    </location>
</feature>
<accession>A0ABQ7K6U0</accession>
<feature type="compositionally biased region" description="Low complexity" evidence="1">
    <location>
        <begin position="115"/>
        <end position="148"/>
    </location>
</feature>
<feature type="region of interest" description="Disordered" evidence="1">
    <location>
        <begin position="107"/>
        <end position="166"/>
    </location>
</feature>
<evidence type="ECO:0000313" key="3">
    <source>
        <dbReference type="Proteomes" id="UP001194696"/>
    </source>
</evidence>
<dbReference type="EMBL" id="JAAAIM010000211">
    <property type="protein sequence ID" value="KAG0292093.1"/>
    <property type="molecule type" value="Genomic_DNA"/>
</dbReference>
<keyword evidence="3" id="KW-1185">Reference proteome</keyword>
<comment type="caution">
    <text evidence="2">The sequence shown here is derived from an EMBL/GenBank/DDBJ whole genome shotgun (WGS) entry which is preliminary data.</text>
</comment>
<gene>
    <name evidence="2" type="ORF">BGZ96_004544</name>
</gene>
<evidence type="ECO:0000313" key="2">
    <source>
        <dbReference type="EMBL" id="KAG0292093.1"/>
    </source>
</evidence>
<proteinExistence type="predicted"/>
<feature type="non-terminal residue" evidence="2">
    <location>
        <position position="1"/>
    </location>
</feature>
<evidence type="ECO:0000256" key="1">
    <source>
        <dbReference type="SAM" id="MobiDB-lite"/>
    </source>
</evidence>
<protein>
    <submittedName>
        <fullName evidence="2">Uncharacterized protein</fullName>
    </submittedName>
</protein>
<sequence>SFQYTVKAGGSLPLTFKLQLRKAGQTANTIVSNLEKFLKAGATGTFDNMVILWTPKVSLATMSGFLYPDFGSRIVYSNTKIPLKVGSDLPMIKEWFYREFNITTTPTSLLPPPETTVTLPTTTTPPLVPSDTPTPTTPTTVKPTVEPTVEPPTAEPTVTPTAAPAA</sequence>
<reference evidence="2 3" key="1">
    <citation type="journal article" date="2020" name="Fungal Divers.">
        <title>Resolving the Mortierellaceae phylogeny through synthesis of multi-gene phylogenetics and phylogenomics.</title>
        <authorList>
            <person name="Vandepol N."/>
            <person name="Liber J."/>
            <person name="Desiro A."/>
            <person name="Na H."/>
            <person name="Kennedy M."/>
            <person name="Barry K."/>
            <person name="Grigoriev I.V."/>
            <person name="Miller A.N."/>
            <person name="O'Donnell K."/>
            <person name="Stajich J.E."/>
            <person name="Bonito G."/>
        </authorList>
    </citation>
    <scope>NUCLEOTIDE SEQUENCE [LARGE SCALE GENOMIC DNA]</scope>
    <source>
        <strain evidence="2 3">AD045</strain>
    </source>
</reference>
<dbReference type="Proteomes" id="UP001194696">
    <property type="component" value="Unassembled WGS sequence"/>
</dbReference>
<name>A0ABQ7K6U0_9FUNG</name>
<organism evidence="2 3">
    <name type="scientific">Linnemannia gamsii</name>
    <dbReference type="NCBI Taxonomy" id="64522"/>
    <lineage>
        <taxon>Eukaryota</taxon>
        <taxon>Fungi</taxon>
        <taxon>Fungi incertae sedis</taxon>
        <taxon>Mucoromycota</taxon>
        <taxon>Mortierellomycotina</taxon>
        <taxon>Mortierellomycetes</taxon>
        <taxon>Mortierellales</taxon>
        <taxon>Mortierellaceae</taxon>
        <taxon>Linnemannia</taxon>
    </lineage>
</organism>